<keyword evidence="1" id="KW-0560">Oxidoreductase</keyword>
<dbReference type="InterPro" id="IPR003099">
    <property type="entry name" value="Prephen_DH"/>
</dbReference>
<dbReference type="Gene3D" id="1.10.3660.10">
    <property type="entry name" value="6-phosphogluconate dehydrogenase C-terminal like domain"/>
    <property type="match status" value="1"/>
</dbReference>
<dbReference type="EMBL" id="JBHPON010000001">
    <property type="protein sequence ID" value="MFC6034524.1"/>
    <property type="molecule type" value="Genomic_DNA"/>
</dbReference>
<reference evidence="3 4" key="1">
    <citation type="submission" date="2024-09" db="EMBL/GenBank/DDBJ databases">
        <authorList>
            <person name="Zhang Z.-H."/>
        </authorList>
    </citation>
    <scope>NUCLEOTIDE SEQUENCE [LARGE SCALE GENOMIC DNA]</scope>
    <source>
        <strain evidence="3 4">HHTR114</strain>
    </source>
</reference>
<dbReference type="Pfam" id="PF20463">
    <property type="entry name" value="PDH_C"/>
    <property type="match status" value="1"/>
</dbReference>
<evidence type="ECO:0000313" key="3">
    <source>
        <dbReference type="EMBL" id="MFC6034524.1"/>
    </source>
</evidence>
<dbReference type="NCBIfam" id="NF005694">
    <property type="entry name" value="PRK07502.1"/>
    <property type="match status" value="1"/>
</dbReference>
<dbReference type="InterPro" id="IPR036291">
    <property type="entry name" value="NAD(P)-bd_dom_sf"/>
</dbReference>
<dbReference type="InterPro" id="IPR046825">
    <property type="entry name" value="PDH_C"/>
</dbReference>
<dbReference type="InterPro" id="IPR008927">
    <property type="entry name" value="6-PGluconate_DH-like_C_sf"/>
</dbReference>
<dbReference type="SUPFAM" id="SSF48179">
    <property type="entry name" value="6-phosphogluconate dehydrogenase C-terminal domain-like"/>
    <property type="match status" value="1"/>
</dbReference>
<organism evidence="3 4">
    <name type="scientific">Hyphococcus aureus</name>
    <dbReference type="NCBI Taxonomy" id="2666033"/>
    <lineage>
        <taxon>Bacteria</taxon>
        <taxon>Pseudomonadati</taxon>
        <taxon>Pseudomonadota</taxon>
        <taxon>Alphaproteobacteria</taxon>
        <taxon>Parvularculales</taxon>
        <taxon>Parvularculaceae</taxon>
        <taxon>Hyphococcus</taxon>
    </lineage>
</organism>
<evidence type="ECO:0000256" key="1">
    <source>
        <dbReference type="ARBA" id="ARBA00023002"/>
    </source>
</evidence>
<keyword evidence="4" id="KW-1185">Reference proteome</keyword>
<comment type="caution">
    <text evidence="3">The sequence shown here is derived from an EMBL/GenBank/DDBJ whole genome shotgun (WGS) entry which is preliminary data.</text>
</comment>
<proteinExistence type="predicted"/>
<name>A0ABW1KRY3_9PROT</name>
<dbReference type="InterPro" id="IPR046826">
    <property type="entry name" value="PDH_N"/>
</dbReference>
<protein>
    <submittedName>
        <fullName evidence="3">Prephenate/arogenate dehydrogenase family protein</fullName>
    </submittedName>
</protein>
<accession>A0ABW1KRY3</accession>
<dbReference type="RefSeq" id="WP_379880151.1">
    <property type="nucleotide sequence ID" value="NZ_JBHPON010000001.1"/>
</dbReference>
<dbReference type="PANTHER" id="PTHR21363:SF0">
    <property type="entry name" value="PREPHENATE DEHYDROGENASE [NADP(+)]"/>
    <property type="match status" value="1"/>
</dbReference>
<evidence type="ECO:0000259" key="2">
    <source>
        <dbReference type="PROSITE" id="PS51176"/>
    </source>
</evidence>
<gene>
    <name evidence="3" type="ORF">ACFMB1_03150</name>
</gene>
<dbReference type="InterPro" id="IPR050812">
    <property type="entry name" value="Preph/Arog_dehydrog"/>
</dbReference>
<dbReference type="PANTHER" id="PTHR21363">
    <property type="entry name" value="PREPHENATE DEHYDROGENASE"/>
    <property type="match status" value="1"/>
</dbReference>
<dbReference type="SUPFAM" id="SSF51735">
    <property type="entry name" value="NAD(P)-binding Rossmann-fold domains"/>
    <property type="match status" value="1"/>
</dbReference>
<dbReference type="Proteomes" id="UP001596116">
    <property type="component" value="Unassembled WGS sequence"/>
</dbReference>
<evidence type="ECO:0000313" key="4">
    <source>
        <dbReference type="Proteomes" id="UP001596116"/>
    </source>
</evidence>
<sequence>MTDSVKFNRACVIGVGLIGSSLAHAMRTAALVDEIIGVDRDADVIARAQKLGVIDKGETDLVKGVKGADLIIVSTPVGAIGAVAAELASAADDGALIIDVGSVKGVALDAAKAMPERVHFVPCHPVAGTEQSGPEAGFASLFHDRWCILTPAPRDDDAYKAAVDKAAALWSGVGAKVEIMTAEHHDLALAVTSHLPHLIAFTIVGAADDVESVAAGEIVKYSAGGFRDFTRIAASDPVMWRDVFLNNKEAVLEVLGRFSEELAVMQRAIRWGDGQALEDAFTRVRGLRKAIVEAGQESAAPNFGRDDKPR</sequence>
<feature type="domain" description="Prephenate/arogenate dehydrogenase" evidence="2">
    <location>
        <begin position="8"/>
        <end position="299"/>
    </location>
</feature>
<dbReference type="PROSITE" id="PS51176">
    <property type="entry name" value="PDH_ADH"/>
    <property type="match status" value="1"/>
</dbReference>
<dbReference type="Pfam" id="PF02153">
    <property type="entry name" value="PDH_N"/>
    <property type="match status" value="1"/>
</dbReference>
<dbReference type="Gene3D" id="3.40.50.720">
    <property type="entry name" value="NAD(P)-binding Rossmann-like Domain"/>
    <property type="match status" value="1"/>
</dbReference>